<evidence type="ECO:0000259" key="2">
    <source>
        <dbReference type="Pfam" id="PF10135"/>
    </source>
</evidence>
<evidence type="ECO:0000313" key="4">
    <source>
        <dbReference type="Proteomes" id="UP000475385"/>
    </source>
</evidence>
<accession>A0A6M1LEV7</accession>
<dbReference type="AlphaFoldDB" id="A0A6M1LEV7"/>
<reference evidence="3 4" key="1">
    <citation type="submission" date="2020-02" db="EMBL/GenBank/DDBJ databases">
        <authorList>
            <person name="Kim H.M."/>
            <person name="Jeon C.O."/>
        </authorList>
    </citation>
    <scope>NUCLEOTIDE SEQUENCE [LARGE SCALE GENOMIC DNA]</scope>
    <source>
        <strain evidence="3 4">PeD5</strain>
    </source>
</reference>
<name>A0A6M1LEV7_9PROT</name>
<dbReference type="EMBL" id="JAAIKB010000001">
    <property type="protein sequence ID" value="NGM18813.1"/>
    <property type="molecule type" value="Genomic_DNA"/>
</dbReference>
<feature type="region of interest" description="Disordered" evidence="1">
    <location>
        <begin position="1"/>
        <end position="21"/>
    </location>
</feature>
<proteinExistence type="predicted"/>
<comment type="caution">
    <text evidence="3">The sequence shown here is derived from an EMBL/GenBank/DDBJ whole genome shotgun (WGS) entry which is preliminary data.</text>
</comment>
<reference evidence="3 4" key="2">
    <citation type="submission" date="2020-03" db="EMBL/GenBank/DDBJ databases">
        <title>Roseomonas stagni sp. nov., isolated from pond water in Japan.</title>
        <authorList>
            <person name="Furuhata K."/>
            <person name="Miyamoto H."/>
            <person name="Goto K."/>
        </authorList>
    </citation>
    <scope>NUCLEOTIDE SEQUENCE [LARGE SCALE GENOMIC DNA]</scope>
    <source>
        <strain evidence="3 4">PeD5</strain>
    </source>
</reference>
<sequence length="109" mass="11238">MPEPTPIATSGAPTLARTPPNPAALRRAAQDFEAQALGALLQPMFQGLETKGPFGGGAAEAQWRPMLVDAIAKDMTRAGGLGLADAVLRELTRLAGASGQPTTTESTIR</sequence>
<dbReference type="RefSeq" id="WP_164692686.1">
    <property type="nucleotide sequence ID" value="NZ_JAAIKB010000001.1"/>
</dbReference>
<evidence type="ECO:0000313" key="3">
    <source>
        <dbReference type="EMBL" id="NGM18813.1"/>
    </source>
</evidence>
<organism evidence="3 4">
    <name type="scientific">Falsiroseomonas algicola</name>
    <dbReference type="NCBI Taxonomy" id="2716930"/>
    <lineage>
        <taxon>Bacteria</taxon>
        <taxon>Pseudomonadati</taxon>
        <taxon>Pseudomonadota</taxon>
        <taxon>Alphaproteobacteria</taxon>
        <taxon>Acetobacterales</taxon>
        <taxon>Roseomonadaceae</taxon>
        <taxon>Falsiroseomonas</taxon>
    </lineage>
</organism>
<dbReference type="Proteomes" id="UP000475385">
    <property type="component" value="Unassembled WGS sequence"/>
</dbReference>
<feature type="domain" description="Flagellar protein FlgJ N-terminal" evidence="2">
    <location>
        <begin position="43"/>
        <end position="89"/>
    </location>
</feature>
<keyword evidence="4" id="KW-1185">Reference proteome</keyword>
<dbReference type="InterPro" id="IPR019301">
    <property type="entry name" value="Flagellar_prot_FlgJ_N"/>
</dbReference>
<evidence type="ECO:0000256" key="1">
    <source>
        <dbReference type="SAM" id="MobiDB-lite"/>
    </source>
</evidence>
<dbReference type="Pfam" id="PF10135">
    <property type="entry name" value="Rod-binding"/>
    <property type="match status" value="1"/>
</dbReference>
<gene>
    <name evidence="3" type="ORF">G3576_02225</name>
</gene>
<protein>
    <submittedName>
        <fullName evidence="3">Chemotaxis protein chel</fullName>
    </submittedName>
</protein>